<reference evidence="2 3" key="1">
    <citation type="journal article" date="2012" name="Genome Biol. Evol.">
        <title>Genome Sequence of the Mesophilic Thermotogales Bacterium Mesotoga prima MesG1.Ag.4.2 Reveals the Largest Thermotogales Genome To Date.</title>
        <authorList>
            <person name="Zhaxybayeva O."/>
            <person name="Swithers K.S."/>
            <person name="Foght J."/>
            <person name="Green A.G."/>
            <person name="Bruce D."/>
            <person name="Detter C."/>
            <person name="Han S."/>
            <person name="Teshima H."/>
            <person name="Han J."/>
            <person name="Woyke T."/>
            <person name="Pitluck S."/>
            <person name="Nolan M."/>
            <person name="Ivanova N."/>
            <person name="Pati A."/>
            <person name="Land M.L."/>
            <person name="Dlutek M."/>
            <person name="Doolittle W.F."/>
            <person name="Noll K.M."/>
            <person name="Nesbo C.L."/>
        </authorList>
    </citation>
    <scope>NUCLEOTIDE SEQUENCE [LARGE SCALE GENOMIC DNA]</scope>
    <source>
        <strain evidence="3">mesG1.Ag.4.2</strain>
    </source>
</reference>
<name>I2F344_9BACT</name>
<accession>I2F344</accession>
<dbReference type="GeneID" id="87106474"/>
<keyword evidence="1" id="KW-1133">Transmembrane helix</keyword>
<dbReference type="AlphaFoldDB" id="I2F344"/>
<keyword evidence="3" id="KW-1185">Reference proteome</keyword>
<dbReference type="RefSeq" id="WP_014730425.1">
    <property type="nucleotide sequence ID" value="NC_017934.1"/>
</dbReference>
<keyword evidence="1" id="KW-0472">Membrane</keyword>
<gene>
    <name evidence="2" type="ORF">Theba_0629</name>
</gene>
<keyword evidence="1" id="KW-0812">Transmembrane</keyword>
<evidence type="ECO:0000313" key="2">
    <source>
        <dbReference type="EMBL" id="AFK06347.1"/>
    </source>
</evidence>
<dbReference type="Proteomes" id="UP000002881">
    <property type="component" value="Chromosome"/>
</dbReference>
<evidence type="ECO:0000256" key="1">
    <source>
        <dbReference type="SAM" id="Phobius"/>
    </source>
</evidence>
<organism evidence="2 3">
    <name type="scientific">Mesotoga prima MesG1.Ag.4.2</name>
    <dbReference type="NCBI Taxonomy" id="660470"/>
    <lineage>
        <taxon>Bacteria</taxon>
        <taxon>Thermotogati</taxon>
        <taxon>Thermotogota</taxon>
        <taxon>Thermotogae</taxon>
        <taxon>Kosmotogales</taxon>
        <taxon>Kosmotogaceae</taxon>
        <taxon>Mesotoga</taxon>
    </lineage>
</organism>
<protein>
    <submittedName>
        <fullName evidence="2">Uncharacterized protein</fullName>
    </submittedName>
</protein>
<proteinExistence type="predicted"/>
<evidence type="ECO:0000313" key="3">
    <source>
        <dbReference type="Proteomes" id="UP000002881"/>
    </source>
</evidence>
<dbReference type="eggNOG" id="ENOG5032T9V">
    <property type="taxonomic scope" value="Bacteria"/>
</dbReference>
<feature type="transmembrane region" description="Helical" evidence="1">
    <location>
        <begin position="12"/>
        <end position="32"/>
    </location>
</feature>
<dbReference type="KEGG" id="mpg:Theba_0629"/>
<dbReference type="EMBL" id="CP003532">
    <property type="protein sequence ID" value="AFK06347.1"/>
    <property type="molecule type" value="Genomic_DNA"/>
</dbReference>
<sequence precursor="true">MTKRRRTSPALSIGLFLIMAAIIGFVFSLISINRVGQMKAELSQMRRQYDEDLKAIEDDFEAKLASVERLLGSGGTLEQYIVAKNFLSNYAIDLETIITEAQSSSDRPYFRIFVTGTKEVWVGVKKNSADTAYFFQKNLKPGLSQEKFFYFKNPEIETKYTVMVGRDAYVRSGAPENIYLLFFGFGSGKLVKMPSVEITNISEALDLYIPGS</sequence>
<dbReference type="HOGENOM" id="CLU_112863_0_0_0"/>